<dbReference type="Proteomes" id="UP001242841">
    <property type="component" value="Segment"/>
</dbReference>
<dbReference type="EMBL" id="OQ709222">
    <property type="protein sequence ID" value="WGH21956.1"/>
    <property type="molecule type" value="Genomic_DNA"/>
</dbReference>
<evidence type="ECO:0000313" key="1">
    <source>
        <dbReference type="EMBL" id="WGH21956.1"/>
    </source>
</evidence>
<name>A0AAF0K897_9CAUD</name>
<evidence type="ECO:0000313" key="2">
    <source>
        <dbReference type="Proteomes" id="UP001242841"/>
    </source>
</evidence>
<organism evidence="1 2">
    <name type="scientific">Rhodococcus phage Trogglehumper</name>
    <dbReference type="NCBI Taxonomy" id="3038381"/>
    <lineage>
        <taxon>Viruses</taxon>
        <taxon>Duplodnaviria</taxon>
        <taxon>Heunggongvirae</taxon>
        <taxon>Uroviricota</taxon>
        <taxon>Caudoviricetes</taxon>
        <taxon>Caudoviricetes incertae sedis</taxon>
        <taxon>Trogglehumpervirus</taxon>
        <taxon>Trogglehumpervirus trogglehumper</taxon>
    </lineage>
</organism>
<accession>A0AAF0K897</accession>
<proteinExistence type="predicted"/>
<keyword evidence="2" id="KW-1185">Reference proteome</keyword>
<gene>
    <name evidence="1" type="primary">75</name>
    <name evidence="1" type="ORF">SEA_TROGGLEHUMPER_75</name>
</gene>
<sequence length="86" mass="10237">MTTPTPPDDADTPVEHDLMLPKEVQDYFRIQDYTMKMWLGDPQKRAFPNSFKVGGRWRIPRTDVIDLARRFQQGYEIPDLKKKKNR</sequence>
<reference evidence="1" key="1">
    <citation type="submission" date="2023-03" db="EMBL/GenBank/DDBJ databases">
        <authorList>
            <person name="Aguilar E."/>
            <person name="Antigua R."/>
            <person name="Antonino C."/>
            <person name="Bisram R."/>
            <person name="Chen J."/>
            <person name="Davilmar B."/>
            <person name="Del R.K."/>
            <person name="Germosen J."/>
            <person name="Hernandez J."/>
            <person name="Kelloggs L."/>
            <person name="Lema C."/>
            <person name="Li J."/>
            <person name="Melendez A."/>
            <person name="Mohammed I."/>
            <person name="Ryan A."/>
            <person name="Singh S."/>
            <person name="Tariq H."/>
            <person name="Golebiewska U.P."/>
            <person name="Russell D.A."/>
            <person name="Jacobs-Sera D."/>
            <person name="Hatfull G.F."/>
        </authorList>
    </citation>
    <scope>NUCLEOTIDE SEQUENCE</scope>
</reference>
<protein>
    <submittedName>
        <fullName evidence="1">Helix-turn-helix DNA binding domain protein</fullName>
    </submittedName>
</protein>